<dbReference type="InterPro" id="IPR001492">
    <property type="entry name" value="Flagellin"/>
</dbReference>
<dbReference type="Proteomes" id="UP000221222">
    <property type="component" value="Unassembled WGS sequence"/>
</dbReference>
<dbReference type="KEGG" id="amol:AMOL_2170"/>
<sequence length="381" mass="42209">MINTLSESLYRLDILNRMQDRLTYQSSSKRKIDNGSDDSFVFTRQIYLEDKISRYEGLKSQIEITSSQNDTADTAVGSIKDKITLLKNEISKALNGTEQETSRETIAINVAGIKKSLLLFANERSNGEYLFAGTDSSKPPFEQDPVTGEVTYTGSGYLKRLAIDEGSYSQRGVSGFDLMMNTTQKALFGEKLTFTEGQRVIDNQGNEWTLDSSVPELVKNNENGPTNEKMPLTEVLPSTTPKTYETTNPISTQGQTLSAKENIFDIVDDIMNALNQVDDTGASITKDEADAILKEGLSKVNKAFDTVNKAHSDLGVRNKTFEVAHEKVSSKLTHYNILFTETAGADLAKVAMESKALELTYTSLYSTINKMNQLSLVNFIN</sequence>
<reference evidence="2 5" key="2">
    <citation type="submission" date="2018-08" db="EMBL/GenBank/DDBJ databases">
        <title>Complete genome of the Arcobacter molluscorum type strain LMG 25693.</title>
        <authorList>
            <person name="Miller W.G."/>
            <person name="Yee E."/>
            <person name="Bono J.L."/>
        </authorList>
    </citation>
    <scope>NUCLEOTIDE SEQUENCE [LARGE SCALE GENOMIC DNA]</scope>
    <source>
        <strain evidence="2 5">CECT 7696</strain>
    </source>
</reference>
<dbReference type="Gene3D" id="1.20.1330.10">
    <property type="entry name" value="f41 fragment of flagellin, N-terminal domain"/>
    <property type="match status" value="1"/>
</dbReference>
<dbReference type="GO" id="GO:0071973">
    <property type="term" value="P:bacterial-type flagellum-dependent cell motility"/>
    <property type="evidence" value="ECO:0007669"/>
    <property type="project" value="InterPro"/>
</dbReference>
<dbReference type="GO" id="GO:0005198">
    <property type="term" value="F:structural molecule activity"/>
    <property type="evidence" value="ECO:0007669"/>
    <property type="project" value="InterPro"/>
</dbReference>
<dbReference type="SUPFAM" id="SSF64518">
    <property type="entry name" value="Phase 1 flagellin"/>
    <property type="match status" value="1"/>
</dbReference>
<dbReference type="Pfam" id="PF00669">
    <property type="entry name" value="Flagellin_N"/>
    <property type="match status" value="1"/>
</dbReference>
<protein>
    <submittedName>
        <fullName evidence="2">Distal flagellar hook-filament junction protein</fullName>
    </submittedName>
    <submittedName>
        <fullName evidence="3">Flagellar hook-associated protein 3</fullName>
    </submittedName>
</protein>
<dbReference type="AlphaFoldDB" id="A0A2G1DIP6"/>
<organism evidence="3 4">
    <name type="scientific">Malaciobacter molluscorum LMG 25693</name>
    <dbReference type="NCBI Taxonomy" id="870501"/>
    <lineage>
        <taxon>Bacteria</taxon>
        <taxon>Pseudomonadati</taxon>
        <taxon>Campylobacterota</taxon>
        <taxon>Epsilonproteobacteria</taxon>
        <taxon>Campylobacterales</taxon>
        <taxon>Arcobacteraceae</taxon>
        <taxon>Malaciobacter</taxon>
    </lineage>
</organism>
<feature type="domain" description="Flagellin N-terminal" evidence="1">
    <location>
        <begin position="14"/>
        <end position="134"/>
    </location>
</feature>
<dbReference type="Proteomes" id="UP000262712">
    <property type="component" value="Chromosome"/>
</dbReference>
<dbReference type="InterPro" id="IPR013384">
    <property type="entry name" value="Flagell_FlgL"/>
</dbReference>
<dbReference type="InterPro" id="IPR001029">
    <property type="entry name" value="Flagellin_N"/>
</dbReference>
<evidence type="ECO:0000313" key="5">
    <source>
        <dbReference type="Proteomes" id="UP000262712"/>
    </source>
</evidence>
<dbReference type="EMBL" id="NXFY01000006">
    <property type="protein sequence ID" value="PHO18383.1"/>
    <property type="molecule type" value="Genomic_DNA"/>
</dbReference>
<reference evidence="3 4" key="1">
    <citation type="submission" date="2017-09" db="EMBL/GenBank/DDBJ databases">
        <title>Arcobacter canalis sp. nov., a new species isolated from a water canal contaminated with urban sewage.</title>
        <authorList>
            <person name="Perez-Cataluna A."/>
            <person name="Salas-Masso N."/>
            <person name="Figueras M.J."/>
        </authorList>
    </citation>
    <scope>NUCLEOTIDE SEQUENCE [LARGE SCALE GENOMIC DNA]</scope>
    <source>
        <strain evidence="3 4">F98-3</strain>
    </source>
</reference>
<name>A0A2G1DIP6_9BACT</name>
<gene>
    <name evidence="3" type="primary">flgL</name>
    <name evidence="2" type="ORF">AMOL_2170</name>
    <name evidence="3" type="ORF">CPU12_05150</name>
</gene>
<dbReference type="NCBIfam" id="TIGR02550">
    <property type="entry name" value="flagell_flgL"/>
    <property type="match status" value="1"/>
</dbReference>
<dbReference type="EMBL" id="CP032098">
    <property type="protein sequence ID" value="AXX93123.1"/>
    <property type="molecule type" value="Genomic_DNA"/>
</dbReference>
<dbReference type="GO" id="GO:0009424">
    <property type="term" value="C:bacterial-type flagellum hook"/>
    <property type="evidence" value="ECO:0007669"/>
    <property type="project" value="InterPro"/>
</dbReference>
<evidence type="ECO:0000313" key="3">
    <source>
        <dbReference type="EMBL" id="PHO18383.1"/>
    </source>
</evidence>
<accession>A0A2G1DIP6</accession>
<dbReference type="RefSeq" id="WP_099342020.1">
    <property type="nucleotide sequence ID" value="NZ_CP032098.1"/>
</dbReference>
<proteinExistence type="predicted"/>
<evidence type="ECO:0000313" key="4">
    <source>
        <dbReference type="Proteomes" id="UP000221222"/>
    </source>
</evidence>
<evidence type="ECO:0000259" key="1">
    <source>
        <dbReference type="Pfam" id="PF00669"/>
    </source>
</evidence>
<keyword evidence="4" id="KW-1185">Reference proteome</keyword>
<dbReference type="PANTHER" id="PTHR42792:SF1">
    <property type="entry name" value="FLAGELLAR HOOK-ASSOCIATED PROTEIN 3"/>
    <property type="match status" value="1"/>
</dbReference>
<dbReference type="PANTHER" id="PTHR42792">
    <property type="entry name" value="FLAGELLIN"/>
    <property type="match status" value="1"/>
</dbReference>
<keyword evidence="3" id="KW-0966">Cell projection</keyword>
<evidence type="ECO:0000313" key="2">
    <source>
        <dbReference type="EMBL" id="AXX93123.1"/>
    </source>
</evidence>
<keyword evidence="3" id="KW-0969">Cilium</keyword>
<keyword evidence="3" id="KW-0282">Flagellum</keyword>